<evidence type="ECO:0000313" key="1">
    <source>
        <dbReference type="EMBL" id="TKY91927.1"/>
    </source>
</evidence>
<proteinExistence type="predicted"/>
<gene>
    <name evidence="1" type="ORF">C5S46_03265</name>
</gene>
<dbReference type="Proteomes" id="UP000315423">
    <property type="component" value="Unassembled WGS sequence"/>
</dbReference>
<comment type="caution">
    <text evidence="1">The sequence shown here is derived from an EMBL/GenBank/DDBJ whole genome shotgun (WGS) entry which is preliminary data.</text>
</comment>
<sequence length="202" mass="23403">MDISLIGANIVILAKNHNPSIISKEWLSQKRIIVDDFIKFTHTPAFSVVETEFFSLVVDQDRFQLSIKGDFQNKIEDLKQSMLTYVQALPEVPYSAVGFNFLYKIEVKKDVIKEIFRPPDEIFKELFSVNYQLGGIIKFKNAGFLVTINLQPNNNNNEYHEIKADVNFHYSLGDSSETSDVIEKYYQMKETSENILERLFSE</sequence>
<organism evidence="1 2">
    <name type="scientific">Candidatus Methanomarinus sp</name>
    <dbReference type="NCBI Taxonomy" id="3386244"/>
    <lineage>
        <taxon>Archaea</taxon>
        <taxon>Methanobacteriati</taxon>
        <taxon>Methanobacteriota</taxon>
        <taxon>Stenosarchaea group</taxon>
        <taxon>Methanomicrobia</taxon>
        <taxon>Methanosarcinales</taxon>
        <taxon>ANME-2 cluster</taxon>
        <taxon>Candidatus Methanocomedenaceae</taxon>
        <taxon>Candidatus Methanomarinus</taxon>
    </lineage>
</organism>
<reference evidence="1" key="1">
    <citation type="submission" date="2018-09" db="EMBL/GenBank/DDBJ databases">
        <title>A genomic encyclopedia of anaerobic methanotrophic archaea.</title>
        <authorList>
            <person name="Skennerton C.T."/>
            <person name="Chadwick G.L."/>
            <person name="Laso-Perez R."/>
            <person name="Leu A.O."/>
            <person name="Speth D.R."/>
            <person name="Yu H."/>
            <person name="Morgan-Lang C."/>
            <person name="Hatzenpichler R."/>
            <person name="Goudeau D."/>
            <person name="Malmstrom R."/>
            <person name="Woyke T."/>
            <person name="Hallam S."/>
            <person name="Tyson G.W."/>
            <person name="Wegener G."/>
            <person name="Boetius A."/>
            <person name="Orphan V.J."/>
        </authorList>
    </citation>
    <scope>NUCLEOTIDE SEQUENCE</scope>
    <source>
        <strain evidence="1">CONS3730D10UFb2</strain>
    </source>
</reference>
<evidence type="ECO:0000313" key="2">
    <source>
        <dbReference type="Proteomes" id="UP000315423"/>
    </source>
</evidence>
<accession>A0AC61SBK0</accession>
<protein>
    <submittedName>
        <fullName evidence="1">Uncharacterized protein</fullName>
    </submittedName>
</protein>
<dbReference type="EMBL" id="QYBA01000104">
    <property type="protein sequence ID" value="TKY91927.1"/>
    <property type="molecule type" value="Genomic_DNA"/>
</dbReference>
<name>A0AC61SBK0_9EURY</name>